<comment type="caution">
    <text evidence="3">The sequence shown here is derived from an EMBL/GenBank/DDBJ whole genome shotgun (WGS) entry which is preliminary data.</text>
</comment>
<dbReference type="AlphaFoldDB" id="A0A0B4C6Q3"/>
<reference evidence="3 4" key="1">
    <citation type="submission" date="2014-12" db="EMBL/GenBank/DDBJ databases">
        <title>Genome sequencing of Brevundimonas nasdae TPW30.</title>
        <authorList>
            <person name="Tan P.W."/>
            <person name="Chan K.-G."/>
        </authorList>
    </citation>
    <scope>NUCLEOTIDE SEQUENCE [LARGE SCALE GENOMIC DNA]</scope>
    <source>
        <strain evidence="3 4">TPW30</strain>
    </source>
</reference>
<evidence type="ECO:0000313" key="4">
    <source>
        <dbReference type="Proteomes" id="UP000031166"/>
    </source>
</evidence>
<sequence>MSAVTPTSRVVPNQALIGLTLAGLIAAAWLSLHIYGVYFHRWTIWSVLTVPLIVAVQTWLSVGLFIVAHDAMHGSLAPGRPRLNTAIGSLALALYAGFRFAPLKTAHHAHHAAPGTADDPDFHADAPRAFLPWFYGFFRTYFGWRELAVLTILVAVAVLILGARMPNLLVFWAAPALLSALQLFTFGTWLPHRHTDDAFPDHHNARTSPFGPVLSLLTCFHFGRHHEHHLTPWKPWWRLFS</sequence>
<dbReference type="Proteomes" id="UP000031166">
    <property type="component" value="Unassembled WGS sequence"/>
</dbReference>
<dbReference type="STRING" id="172043.RM53_11870"/>
<evidence type="ECO:0000259" key="2">
    <source>
        <dbReference type="Pfam" id="PF00487"/>
    </source>
</evidence>
<proteinExistence type="predicted"/>
<feature type="transmembrane region" description="Helical" evidence="1">
    <location>
        <begin position="15"/>
        <end position="35"/>
    </location>
</feature>
<feature type="transmembrane region" description="Helical" evidence="1">
    <location>
        <begin position="42"/>
        <end position="68"/>
    </location>
</feature>
<keyword evidence="1" id="KW-1133">Transmembrane helix</keyword>
<gene>
    <name evidence="3" type="ORF">RM53_11870</name>
</gene>
<protein>
    <submittedName>
        <fullName evidence="3">Beta-carotene ketolase</fullName>
    </submittedName>
</protein>
<name>A0A0B4C6Q3_9CAUL</name>
<dbReference type="EMBL" id="JWSY01000020">
    <property type="protein sequence ID" value="KIC56729.1"/>
    <property type="molecule type" value="Genomic_DNA"/>
</dbReference>
<evidence type="ECO:0000313" key="3">
    <source>
        <dbReference type="EMBL" id="KIC56729.1"/>
    </source>
</evidence>
<keyword evidence="1" id="KW-0812">Transmembrane</keyword>
<dbReference type="GO" id="GO:0006629">
    <property type="term" value="P:lipid metabolic process"/>
    <property type="evidence" value="ECO:0007669"/>
    <property type="project" value="InterPro"/>
</dbReference>
<dbReference type="InterPro" id="IPR005804">
    <property type="entry name" value="FA_desaturase_dom"/>
</dbReference>
<feature type="transmembrane region" description="Helical" evidence="1">
    <location>
        <begin position="169"/>
        <end position="190"/>
    </location>
</feature>
<dbReference type="RefSeq" id="WP_039247014.1">
    <property type="nucleotide sequence ID" value="NZ_JWSY01000020.1"/>
</dbReference>
<dbReference type="Pfam" id="PF00487">
    <property type="entry name" value="FA_desaturase"/>
    <property type="match status" value="1"/>
</dbReference>
<accession>A0A0B4C6Q3</accession>
<evidence type="ECO:0000256" key="1">
    <source>
        <dbReference type="SAM" id="Phobius"/>
    </source>
</evidence>
<keyword evidence="1" id="KW-0472">Membrane</keyword>
<organism evidence="3 4">
    <name type="scientific">Brevundimonas nasdae</name>
    <dbReference type="NCBI Taxonomy" id="172043"/>
    <lineage>
        <taxon>Bacteria</taxon>
        <taxon>Pseudomonadati</taxon>
        <taxon>Pseudomonadota</taxon>
        <taxon>Alphaproteobacteria</taxon>
        <taxon>Caulobacterales</taxon>
        <taxon>Caulobacteraceae</taxon>
        <taxon>Brevundimonas</taxon>
    </lineage>
</organism>
<feature type="domain" description="Fatty acid desaturase" evidence="2">
    <location>
        <begin position="143"/>
        <end position="239"/>
    </location>
</feature>
<feature type="transmembrane region" description="Helical" evidence="1">
    <location>
        <begin position="147"/>
        <end position="163"/>
    </location>
</feature>